<comment type="caution">
    <text evidence="1">The sequence shown here is derived from an EMBL/GenBank/DDBJ whole genome shotgun (WGS) entry which is preliminary data.</text>
</comment>
<sequence>MSFSGLLSFYFHSWTEVNVTTDFDPMLSELYSLPSSPSIMFSHIEIMLGFGYLLAFSTGDIQLNSVWLQLENMVELSEGKCEFVSSNRSFLYQPAKESFYVCLL</sequence>
<evidence type="ECO:0000313" key="2">
    <source>
        <dbReference type="Proteomes" id="UP001444071"/>
    </source>
</evidence>
<organism evidence="1 2">
    <name type="scientific">Xenotaenia resolanae</name>
    <dbReference type="NCBI Taxonomy" id="208358"/>
    <lineage>
        <taxon>Eukaryota</taxon>
        <taxon>Metazoa</taxon>
        <taxon>Chordata</taxon>
        <taxon>Craniata</taxon>
        <taxon>Vertebrata</taxon>
        <taxon>Euteleostomi</taxon>
        <taxon>Actinopterygii</taxon>
        <taxon>Neopterygii</taxon>
        <taxon>Teleostei</taxon>
        <taxon>Neoteleostei</taxon>
        <taxon>Acanthomorphata</taxon>
        <taxon>Ovalentaria</taxon>
        <taxon>Atherinomorphae</taxon>
        <taxon>Cyprinodontiformes</taxon>
        <taxon>Goodeidae</taxon>
        <taxon>Xenotaenia</taxon>
    </lineage>
</organism>
<accession>A0ABV0WH56</accession>
<dbReference type="EMBL" id="JAHRIM010045941">
    <property type="protein sequence ID" value="MEQ2268208.1"/>
    <property type="molecule type" value="Genomic_DNA"/>
</dbReference>
<dbReference type="Proteomes" id="UP001444071">
    <property type="component" value="Unassembled WGS sequence"/>
</dbReference>
<proteinExistence type="predicted"/>
<gene>
    <name evidence="1" type="ORF">XENORESO_017333</name>
</gene>
<reference evidence="1 2" key="1">
    <citation type="submission" date="2021-06" db="EMBL/GenBank/DDBJ databases">
        <authorList>
            <person name="Palmer J.M."/>
        </authorList>
    </citation>
    <scope>NUCLEOTIDE SEQUENCE [LARGE SCALE GENOMIC DNA]</scope>
    <source>
        <strain evidence="1 2">XR_2019</strain>
        <tissue evidence="1">Muscle</tissue>
    </source>
</reference>
<evidence type="ECO:0000313" key="1">
    <source>
        <dbReference type="EMBL" id="MEQ2268208.1"/>
    </source>
</evidence>
<keyword evidence="2" id="KW-1185">Reference proteome</keyword>
<name>A0ABV0WH56_9TELE</name>
<protein>
    <submittedName>
        <fullName evidence="1">Uncharacterized protein</fullName>
    </submittedName>
</protein>